<feature type="transmembrane region" description="Helical" evidence="6">
    <location>
        <begin position="56"/>
        <end position="74"/>
    </location>
</feature>
<gene>
    <name evidence="8" type="ORF">AX760_13850</name>
</gene>
<dbReference type="RefSeq" id="WP_071832303.1">
    <property type="nucleotide sequence ID" value="NZ_LSRP01000073.1"/>
</dbReference>
<reference evidence="8 9" key="1">
    <citation type="submission" date="2016-02" db="EMBL/GenBank/DDBJ databases">
        <title>Genome sequencing of a beta-galactosidase producing bacteria Rhizobium sp. 59.</title>
        <authorList>
            <person name="Wang D."/>
            <person name="Kot W."/>
            <person name="Qin Y."/>
            <person name="Hansen L."/>
            <person name="Naqvi K."/>
            <person name="Rensing C."/>
        </authorList>
    </citation>
    <scope>NUCLEOTIDE SEQUENCE [LARGE SCALE GENOMIC DNA]</scope>
    <source>
        <strain evidence="8 9">59</strain>
    </source>
</reference>
<feature type="domain" description="Cytochrome b561 bacterial/Ni-hydrogenase" evidence="7">
    <location>
        <begin position="24"/>
        <end position="185"/>
    </location>
</feature>
<feature type="transmembrane region" description="Helical" evidence="6">
    <location>
        <begin position="152"/>
        <end position="172"/>
    </location>
</feature>
<evidence type="ECO:0000256" key="2">
    <source>
        <dbReference type="ARBA" id="ARBA00022475"/>
    </source>
</evidence>
<evidence type="ECO:0000256" key="4">
    <source>
        <dbReference type="ARBA" id="ARBA00022989"/>
    </source>
</evidence>
<name>A0A657LWF2_9HYPH</name>
<dbReference type="OrthoDB" id="196472at2"/>
<dbReference type="PANTHER" id="PTHR30485:SF2">
    <property type="entry name" value="BLL0597 PROTEIN"/>
    <property type="match status" value="1"/>
</dbReference>
<dbReference type="GO" id="GO:0005886">
    <property type="term" value="C:plasma membrane"/>
    <property type="evidence" value="ECO:0007669"/>
    <property type="project" value="UniProtKB-SubCell"/>
</dbReference>
<evidence type="ECO:0000256" key="5">
    <source>
        <dbReference type="ARBA" id="ARBA00023136"/>
    </source>
</evidence>
<comment type="caution">
    <text evidence="8">The sequence shown here is derived from an EMBL/GenBank/DDBJ whole genome shotgun (WGS) entry which is preliminary data.</text>
</comment>
<dbReference type="Proteomes" id="UP000182661">
    <property type="component" value="Unassembled WGS sequence"/>
</dbReference>
<dbReference type="Pfam" id="PF01292">
    <property type="entry name" value="Ni_hydr_CYTB"/>
    <property type="match status" value="1"/>
</dbReference>
<feature type="transmembrane region" description="Helical" evidence="6">
    <location>
        <begin position="112"/>
        <end position="132"/>
    </location>
</feature>
<organism evidence="8 9">
    <name type="scientific">Pararhizobium antarcticum</name>
    <dbReference type="NCBI Taxonomy" id="1798805"/>
    <lineage>
        <taxon>Bacteria</taxon>
        <taxon>Pseudomonadati</taxon>
        <taxon>Pseudomonadota</taxon>
        <taxon>Alphaproteobacteria</taxon>
        <taxon>Hyphomicrobiales</taxon>
        <taxon>Rhizobiaceae</taxon>
        <taxon>Rhizobium/Agrobacterium group</taxon>
        <taxon>Pararhizobium</taxon>
    </lineage>
</organism>
<evidence type="ECO:0000256" key="6">
    <source>
        <dbReference type="SAM" id="Phobius"/>
    </source>
</evidence>
<evidence type="ECO:0000256" key="3">
    <source>
        <dbReference type="ARBA" id="ARBA00022692"/>
    </source>
</evidence>
<dbReference type="AlphaFoldDB" id="A0A657LWF2"/>
<evidence type="ECO:0000256" key="1">
    <source>
        <dbReference type="ARBA" id="ARBA00004651"/>
    </source>
</evidence>
<feature type="transmembrane region" description="Helical" evidence="6">
    <location>
        <begin position="31"/>
        <end position="50"/>
    </location>
</feature>
<sequence length="189" mass="20768">MTADRPASRAGASAPAAPSATVAVWDPVVRIFHWGVVAACTLNLFILSPGKTWHRYTGYAVLCLLVLRVVWGFIGSRYARFSDFVRSPLVIRRYIVDLRHGRDVRHLGHNPAAAVMMVVLMILLLATAMSGWMMTLDAFWGNALIEEAHEVLANSIMVLAGLHALAAIVESVRHRENLVLAMVTGRKKA</sequence>
<dbReference type="InterPro" id="IPR011577">
    <property type="entry name" value="Cyt_b561_bac/Ni-Hgenase"/>
</dbReference>
<keyword evidence="5 6" id="KW-0472">Membrane</keyword>
<evidence type="ECO:0000259" key="7">
    <source>
        <dbReference type="Pfam" id="PF01292"/>
    </source>
</evidence>
<keyword evidence="2" id="KW-1003">Cell membrane</keyword>
<dbReference type="SUPFAM" id="SSF81342">
    <property type="entry name" value="Transmembrane di-heme cytochromes"/>
    <property type="match status" value="1"/>
</dbReference>
<protein>
    <submittedName>
        <fullName evidence="8">Cytochrome B</fullName>
    </submittedName>
</protein>
<keyword evidence="9" id="KW-1185">Reference proteome</keyword>
<comment type="subcellular location">
    <subcellularLocation>
        <location evidence="1">Cell membrane</location>
        <topology evidence="1">Multi-pass membrane protein</topology>
    </subcellularLocation>
</comment>
<dbReference type="PANTHER" id="PTHR30485">
    <property type="entry name" value="NI/FE-HYDROGENASE 1 B-TYPE CYTOCHROME SUBUNIT"/>
    <property type="match status" value="1"/>
</dbReference>
<dbReference type="InterPro" id="IPR016174">
    <property type="entry name" value="Di-haem_cyt_TM"/>
</dbReference>
<evidence type="ECO:0000313" key="8">
    <source>
        <dbReference type="EMBL" id="OJF99059.1"/>
    </source>
</evidence>
<evidence type="ECO:0000313" key="9">
    <source>
        <dbReference type="Proteomes" id="UP000182661"/>
    </source>
</evidence>
<dbReference type="EMBL" id="LSRP01000073">
    <property type="protein sequence ID" value="OJF99059.1"/>
    <property type="molecule type" value="Genomic_DNA"/>
</dbReference>
<dbReference type="GO" id="GO:0020037">
    <property type="term" value="F:heme binding"/>
    <property type="evidence" value="ECO:0007669"/>
    <property type="project" value="TreeGrafter"/>
</dbReference>
<keyword evidence="4 6" id="KW-1133">Transmembrane helix</keyword>
<dbReference type="InterPro" id="IPR051542">
    <property type="entry name" value="Hydrogenase_cytochrome"/>
</dbReference>
<accession>A0A657LWF2</accession>
<dbReference type="GO" id="GO:0022904">
    <property type="term" value="P:respiratory electron transport chain"/>
    <property type="evidence" value="ECO:0007669"/>
    <property type="project" value="InterPro"/>
</dbReference>
<dbReference type="Gene3D" id="1.20.950.20">
    <property type="entry name" value="Transmembrane di-heme cytochromes, Chain C"/>
    <property type="match status" value="1"/>
</dbReference>
<proteinExistence type="predicted"/>
<keyword evidence="3 6" id="KW-0812">Transmembrane</keyword>
<dbReference type="GO" id="GO:0009055">
    <property type="term" value="F:electron transfer activity"/>
    <property type="evidence" value="ECO:0007669"/>
    <property type="project" value="InterPro"/>
</dbReference>